<gene>
    <name evidence="1" type="ORF">J2Z35_002444</name>
</gene>
<name>A0ABS4KLG6_9FIRM</name>
<dbReference type="RefSeq" id="WP_209661664.1">
    <property type="nucleotide sequence ID" value="NZ_JAGGLI010000034.1"/>
</dbReference>
<organism evidence="1 2">
    <name type="scientific">Acetoanaerobium pronyense</name>
    <dbReference type="NCBI Taxonomy" id="1482736"/>
    <lineage>
        <taxon>Bacteria</taxon>
        <taxon>Bacillati</taxon>
        <taxon>Bacillota</taxon>
        <taxon>Clostridia</taxon>
        <taxon>Peptostreptococcales</taxon>
        <taxon>Filifactoraceae</taxon>
        <taxon>Acetoanaerobium</taxon>
    </lineage>
</organism>
<dbReference type="Proteomes" id="UP001314903">
    <property type="component" value="Unassembled WGS sequence"/>
</dbReference>
<evidence type="ECO:0000313" key="1">
    <source>
        <dbReference type="EMBL" id="MBP2028614.1"/>
    </source>
</evidence>
<accession>A0ABS4KLG6</accession>
<sequence>MIYKAYKITYENLSKIMDLSIFKNHLNVGKSFSFLINVNVYSSEIESIELCDENHTPLFLSGECESLINVYDCNDILIGEAFLPSLNHIEKYSTLIKYNIDYVKINALLKTFMENTFKKRIIFEDSVLETKQTISNIQKIILSEQYDEEILNIKGYETLNSFFKYITKEFRNYTRTPSYHSPTPYNTNKQDSTLNINVEKHISNEYLKSYGKISKNTLKPKSTIERLEFLKNKIKEINSFLK</sequence>
<comment type="caution">
    <text evidence="1">The sequence shown here is derived from an EMBL/GenBank/DDBJ whole genome shotgun (WGS) entry which is preliminary data.</text>
</comment>
<proteinExistence type="predicted"/>
<reference evidence="1 2" key="1">
    <citation type="submission" date="2021-03" db="EMBL/GenBank/DDBJ databases">
        <title>Genomic Encyclopedia of Type Strains, Phase IV (KMG-IV): sequencing the most valuable type-strain genomes for metagenomic binning, comparative biology and taxonomic classification.</title>
        <authorList>
            <person name="Goeker M."/>
        </authorList>
    </citation>
    <scope>NUCLEOTIDE SEQUENCE [LARGE SCALE GENOMIC DNA]</scope>
    <source>
        <strain evidence="1 2">DSM 27512</strain>
    </source>
</reference>
<dbReference type="EMBL" id="JAGGLI010000034">
    <property type="protein sequence ID" value="MBP2028614.1"/>
    <property type="molecule type" value="Genomic_DNA"/>
</dbReference>
<evidence type="ECO:0000313" key="2">
    <source>
        <dbReference type="Proteomes" id="UP001314903"/>
    </source>
</evidence>
<protein>
    <submittedName>
        <fullName evidence="1">Uncharacterized protein</fullName>
    </submittedName>
</protein>
<keyword evidence="2" id="KW-1185">Reference proteome</keyword>